<dbReference type="GO" id="GO:0006270">
    <property type="term" value="P:DNA replication initiation"/>
    <property type="evidence" value="ECO:0007669"/>
    <property type="project" value="TreeGrafter"/>
</dbReference>
<comment type="caution">
    <text evidence="9">The sequence shown here is derived from an EMBL/GenBank/DDBJ whole genome shotgun (WGS) entry which is preliminary data.</text>
</comment>
<evidence type="ECO:0000256" key="3">
    <source>
        <dbReference type="ARBA" id="ARBA00022737"/>
    </source>
</evidence>
<evidence type="ECO:0000259" key="7">
    <source>
        <dbReference type="Pfam" id="PF14630"/>
    </source>
</evidence>
<keyword evidence="4" id="KW-0539">Nucleus</keyword>
<evidence type="ECO:0000256" key="1">
    <source>
        <dbReference type="ARBA" id="ARBA00004123"/>
    </source>
</evidence>
<dbReference type="InterPro" id="IPR048866">
    <property type="entry name" value="ORC5_lid"/>
</dbReference>
<dbReference type="NCBIfam" id="TIGR00756">
    <property type="entry name" value="PPR"/>
    <property type="match status" value="4"/>
</dbReference>
<dbReference type="EMBL" id="BJWL01000366">
    <property type="protein sequence ID" value="GFS41165.1"/>
    <property type="molecule type" value="Genomic_DNA"/>
</dbReference>
<protein>
    <submittedName>
        <fullName evidence="9">Origin recognition complex protein 5</fullName>
    </submittedName>
</protein>
<comment type="subcellular location">
    <subcellularLocation>
        <location evidence="1">Nucleus</location>
    </subcellularLocation>
</comment>
<dbReference type="AlphaFoldDB" id="A0A7J0DU08"/>
<evidence type="ECO:0000259" key="8">
    <source>
        <dbReference type="Pfam" id="PF21639"/>
    </source>
</evidence>
<feature type="repeat" description="PPR" evidence="5">
    <location>
        <begin position="545"/>
        <end position="579"/>
    </location>
</feature>
<dbReference type="Gene3D" id="1.10.8.60">
    <property type="match status" value="1"/>
</dbReference>
<dbReference type="InterPro" id="IPR047088">
    <property type="entry name" value="ORC5_C"/>
</dbReference>
<name>A0A7J0DU08_9ERIC</name>
<dbReference type="PANTHER" id="PTHR12705">
    <property type="entry name" value="ORIGIN RECOGNITION COMPLEX SUBUNIT 5"/>
    <property type="match status" value="1"/>
</dbReference>
<keyword evidence="10" id="KW-1185">Reference proteome</keyword>
<evidence type="ECO:0000256" key="4">
    <source>
        <dbReference type="ARBA" id="ARBA00023242"/>
    </source>
</evidence>
<feature type="region of interest" description="Disordered" evidence="6">
    <location>
        <begin position="385"/>
        <end position="411"/>
    </location>
</feature>
<dbReference type="PROSITE" id="PS51375">
    <property type="entry name" value="PPR"/>
    <property type="match status" value="4"/>
</dbReference>
<dbReference type="GO" id="GO:0003688">
    <property type="term" value="F:DNA replication origin binding"/>
    <property type="evidence" value="ECO:0007669"/>
    <property type="project" value="TreeGrafter"/>
</dbReference>
<dbReference type="InterPro" id="IPR002885">
    <property type="entry name" value="PPR_rpt"/>
</dbReference>
<gene>
    <name evidence="9" type="ORF">Acr_00g0072730</name>
</gene>
<feature type="domain" description="ORC5 lid" evidence="8">
    <location>
        <begin position="255"/>
        <end position="307"/>
    </location>
</feature>
<dbReference type="Pfam" id="PF01535">
    <property type="entry name" value="PPR"/>
    <property type="match status" value="1"/>
</dbReference>
<feature type="repeat" description="PPR" evidence="5">
    <location>
        <begin position="580"/>
        <end position="614"/>
    </location>
</feature>
<evidence type="ECO:0000256" key="5">
    <source>
        <dbReference type="PROSITE-ProRule" id="PRU00708"/>
    </source>
</evidence>
<dbReference type="Proteomes" id="UP000585474">
    <property type="component" value="Unassembled WGS sequence"/>
</dbReference>
<keyword evidence="3" id="KW-0677">Repeat</keyword>
<dbReference type="InterPro" id="IPR011990">
    <property type="entry name" value="TPR-like_helical_dom_sf"/>
</dbReference>
<accession>A0A7J0DU08</accession>
<feature type="repeat" description="PPR" evidence="5">
    <location>
        <begin position="510"/>
        <end position="544"/>
    </location>
</feature>
<dbReference type="Gene3D" id="1.25.40.10">
    <property type="entry name" value="Tetratricopeptide repeat domain"/>
    <property type="match status" value="2"/>
</dbReference>
<keyword evidence="2" id="KW-0235">DNA replication</keyword>
<dbReference type="Pfam" id="PF14630">
    <property type="entry name" value="ORC5_C"/>
    <property type="match status" value="1"/>
</dbReference>
<dbReference type="SUPFAM" id="SSF52540">
    <property type="entry name" value="P-loop containing nucleoside triphosphate hydrolases"/>
    <property type="match status" value="1"/>
</dbReference>
<proteinExistence type="predicted"/>
<dbReference type="Gene3D" id="3.40.50.300">
    <property type="entry name" value="P-loop containing nucleotide triphosphate hydrolases"/>
    <property type="match status" value="1"/>
</dbReference>
<dbReference type="Pfam" id="PF21639">
    <property type="entry name" value="ORC5_lid"/>
    <property type="match status" value="1"/>
</dbReference>
<dbReference type="InterPro" id="IPR027417">
    <property type="entry name" value="P-loop_NTPase"/>
</dbReference>
<dbReference type="OrthoDB" id="365981at2759"/>
<evidence type="ECO:0000256" key="6">
    <source>
        <dbReference type="SAM" id="MobiDB-lite"/>
    </source>
</evidence>
<dbReference type="Pfam" id="PF13041">
    <property type="entry name" value="PPR_2"/>
    <property type="match status" value="2"/>
</dbReference>
<evidence type="ECO:0000313" key="10">
    <source>
        <dbReference type="Proteomes" id="UP000585474"/>
    </source>
</evidence>
<feature type="region of interest" description="Disordered" evidence="6">
    <location>
        <begin position="326"/>
        <end position="345"/>
    </location>
</feature>
<reference evidence="10" key="1">
    <citation type="submission" date="2019-07" db="EMBL/GenBank/DDBJ databases">
        <title>De Novo Assembly of kiwifruit Actinidia rufa.</title>
        <authorList>
            <person name="Sugita-Konishi S."/>
            <person name="Sato K."/>
            <person name="Mori E."/>
            <person name="Abe Y."/>
            <person name="Kisaki G."/>
            <person name="Hamano K."/>
            <person name="Suezawa K."/>
            <person name="Otani M."/>
            <person name="Fukuda T."/>
            <person name="Manabe T."/>
            <person name="Gomi K."/>
            <person name="Tabuchi M."/>
            <person name="Akimitsu K."/>
            <person name="Kataoka I."/>
        </authorList>
    </citation>
    <scope>NUCLEOTIDE SEQUENCE [LARGE SCALE GENOMIC DNA]</scope>
    <source>
        <strain evidence="10">cv. Fuchu</strain>
    </source>
</reference>
<organism evidence="9 10">
    <name type="scientific">Actinidia rufa</name>
    <dbReference type="NCBI Taxonomy" id="165716"/>
    <lineage>
        <taxon>Eukaryota</taxon>
        <taxon>Viridiplantae</taxon>
        <taxon>Streptophyta</taxon>
        <taxon>Embryophyta</taxon>
        <taxon>Tracheophyta</taxon>
        <taxon>Spermatophyta</taxon>
        <taxon>Magnoliopsida</taxon>
        <taxon>eudicotyledons</taxon>
        <taxon>Gunneridae</taxon>
        <taxon>Pentapetalae</taxon>
        <taxon>asterids</taxon>
        <taxon>Ericales</taxon>
        <taxon>Actinidiaceae</taxon>
        <taxon>Actinidia</taxon>
    </lineage>
</organism>
<dbReference type="GO" id="GO:0005664">
    <property type="term" value="C:nuclear origin of replication recognition complex"/>
    <property type="evidence" value="ECO:0007669"/>
    <property type="project" value="TreeGrafter"/>
</dbReference>
<dbReference type="InterPro" id="IPR020796">
    <property type="entry name" value="ORC5"/>
</dbReference>
<evidence type="ECO:0000313" key="9">
    <source>
        <dbReference type="EMBL" id="GFS41165.1"/>
    </source>
</evidence>
<sequence length="676" mass="75484">MGALNNFSVGRWLTVGFDYPKSIWRVELTTSLQLSQSLTSFFSNSLVNFSIRIIGFCTFLKTWVKKKVHKLCSQIHELVRLLGPLNSPTIPLFIYGGTSTGKTSVVLQIFSCHFIEKMWAMVIRVRKRCERPSDFVNLLREALLTVVNNLKGHLENSSSKKSIGRISGKMVYLIIDNLELVREWDKSANLLPFLFKLYAILMLPEVGLVYISNTSPDTYYSDTGYIEPIPVYFPDYTEEDLRQIFLRNQANQKLYSSFLEVVLRPFCRTTRRVDELSAAFSPLFKKYCEPLSDLGISPSEEMKRRLFSHLQPHIMPSLNEVFKISSRPSSEGESNKEKANRQGCTQRLRGCPAIDEIDFHMSTSAKYLLISAFLASRNPATLDASLFDSTGGSDNRKRKRNSSVKSMEHKEAAEQELLMKGPGTFPLERLLAIFQCITSVEEYTLEEEEPGTNSLGVESGDSGLMSDVLLQVSSLCNANFISKGGSCPLEGSTRYRSTVSEDMALKIPPSRSTYNNLINACGSSGNWREALKVCKNMTESGVGPDLVTHNIVLSAYKSGAQYSKALSYFELMKGTNIRPDTTTLNIVIHCLAKLGLYGEAIDIFNAMRAKRAECRPDIVTFTSIIHLYSMSGQIGNCKAVFNTMRAEGLQPNIVSYNALIGCLCAKEGSHNISGPT</sequence>
<feature type="repeat" description="PPR" evidence="5">
    <location>
        <begin position="617"/>
        <end position="651"/>
    </location>
</feature>
<dbReference type="PANTHER" id="PTHR12705:SF0">
    <property type="entry name" value="ORIGIN RECOGNITION COMPLEX SUBUNIT 5"/>
    <property type="match status" value="1"/>
</dbReference>
<feature type="domain" description="Origin recognition complex subunit 5 C-terminal" evidence="7">
    <location>
        <begin position="361"/>
        <end position="507"/>
    </location>
</feature>
<evidence type="ECO:0000256" key="2">
    <source>
        <dbReference type="ARBA" id="ARBA00022705"/>
    </source>
</evidence>